<accession>A0A9Q1G4R1</accession>
<proteinExistence type="predicted"/>
<evidence type="ECO:0000313" key="2">
    <source>
        <dbReference type="EMBL" id="KAJ8374877.1"/>
    </source>
</evidence>
<dbReference type="EMBL" id="JAINUF010000002">
    <property type="protein sequence ID" value="KAJ8374877.1"/>
    <property type="molecule type" value="Genomic_DNA"/>
</dbReference>
<dbReference type="AlphaFoldDB" id="A0A9Q1G4R1"/>
<reference evidence="2" key="1">
    <citation type="journal article" date="2023" name="Science">
        <title>Genome structures resolve the early diversification of teleost fishes.</title>
        <authorList>
            <person name="Parey E."/>
            <person name="Louis A."/>
            <person name="Montfort J."/>
            <person name="Bouchez O."/>
            <person name="Roques C."/>
            <person name="Iampietro C."/>
            <person name="Lluch J."/>
            <person name="Castinel A."/>
            <person name="Donnadieu C."/>
            <person name="Desvignes T."/>
            <person name="Floi Bucao C."/>
            <person name="Jouanno E."/>
            <person name="Wen M."/>
            <person name="Mejri S."/>
            <person name="Dirks R."/>
            <person name="Jansen H."/>
            <person name="Henkel C."/>
            <person name="Chen W.J."/>
            <person name="Zahm M."/>
            <person name="Cabau C."/>
            <person name="Klopp C."/>
            <person name="Thompson A.W."/>
            <person name="Robinson-Rechavi M."/>
            <person name="Braasch I."/>
            <person name="Lecointre G."/>
            <person name="Bobe J."/>
            <person name="Postlethwait J.H."/>
            <person name="Berthelot C."/>
            <person name="Roest Crollius H."/>
            <person name="Guiguen Y."/>
        </authorList>
    </citation>
    <scope>NUCLEOTIDE SEQUENCE</scope>
    <source>
        <strain evidence="2">WJC10195</strain>
    </source>
</reference>
<keyword evidence="3" id="KW-1185">Reference proteome</keyword>
<dbReference type="Proteomes" id="UP001152622">
    <property type="component" value="Chromosome 2"/>
</dbReference>
<name>A0A9Q1G4R1_SYNKA</name>
<evidence type="ECO:0000313" key="3">
    <source>
        <dbReference type="Proteomes" id="UP001152622"/>
    </source>
</evidence>
<evidence type="ECO:0000256" key="1">
    <source>
        <dbReference type="SAM" id="MobiDB-lite"/>
    </source>
</evidence>
<feature type="region of interest" description="Disordered" evidence="1">
    <location>
        <begin position="1"/>
        <end position="55"/>
    </location>
</feature>
<organism evidence="2 3">
    <name type="scientific">Synaphobranchus kaupii</name>
    <name type="common">Kaup's arrowtooth eel</name>
    <dbReference type="NCBI Taxonomy" id="118154"/>
    <lineage>
        <taxon>Eukaryota</taxon>
        <taxon>Metazoa</taxon>
        <taxon>Chordata</taxon>
        <taxon>Craniata</taxon>
        <taxon>Vertebrata</taxon>
        <taxon>Euteleostomi</taxon>
        <taxon>Actinopterygii</taxon>
        <taxon>Neopterygii</taxon>
        <taxon>Teleostei</taxon>
        <taxon>Anguilliformes</taxon>
        <taxon>Synaphobranchidae</taxon>
        <taxon>Synaphobranchus</taxon>
    </lineage>
</organism>
<sequence length="415" mass="44170">MSSLSNQQPAGPFSEYSELCKVPSMPGSQKPQGWEWQHGEMGAPRSLGGPPRATGLTDEDKLCFFEGPAGVGVDSELKPPCCPPRPPDISTMPDPRKAADTSVWNPSFAGPPVPGPKPAAQAAPNYCVIGVVNDNYLEGGDATLGGPQLAGGSSEDSEDEMEPCFMGRAEQQRKAMRRAMSECSHLSVPASLELPDKYPDKFGALDELPSPGGGPRRPHSAMKRSLTVADEQPPTPPPTLSAGASKADLRQGAEPGPRLSPFPPPQKDGGSFPLSSLEGILEVTGQGKEQSVLIPVPVANRAFTGAGGTNPFSVAEGRSRHLYPPLQAPPDLMPRSETAQNVRRLRSRDQAVPTQIITSDRQTGAHSRTVWNATLSSPSPMRDLRCVFHTRPSNVYIIPPGQQWRETGKMLGAAI</sequence>
<comment type="caution">
    <text evidence="2">The sequence shown here is derived from an EMBL/GenBank/DDBJ whole genome shotgun (WGS) entry which is preliminary data.</text>
</comment>
<feature type="region of interest" description="Disordered" evidence="1">
    <location>
        <begin position="74"/>
        <end position="120"/>
    </location>
</feature>
<protein>
    <submittedName>
        <fullName evidence="2">Uncharacterized protein</fullName>
    </submittedName>
</protein>
<feature type="region of interest" description="Disordered" evidence="1">
    <location>
        <begin position="141"/>
        <end position="275"/>
    </location>
</feature>
<feature type="compositionally biased region" description="Basic and acidic residues" evidence="1">
    <location>
        <begin position="194"/>
        <end position="204"/>
    </location>
</feature>
<dbReference type="OrthoDB" id="9378527at2759"/>
<gene>
    <name evidence="2" type="ORF">SKAU_G00054570</name>
</gene>